<feature type="region of interest" description="Disordered" evidence="1">
    <location>
        <begin position="1"/>
        <end position="66"/>
    </location>
</feature>
<dbReference type="AlphaFoldDB" id="A0A9P4HZU6"/>
<comment type="caution">
    <text evidence="2">The sequence shown here is derived from an EMBL/GenBank/DDBJ whole genome shotgun (WGS) entry which is preliminary data.</text>
</comment>
<dbReference type="Pfam" id="PF12511">
    <property type="entry name" value="DUF3716"/>
    <property type="match status" value="1"/>
</dbReference>
<gene>
    <name evidence="2" type="ORF">K490DRAFT_53562</name>
</gene>
<feature type="compositionally biased region" description="Basic and acidic residues" evidence="1">
    <location>
        <begin position="49"/>
        <end position="66"/>
    </location>
</feature>
<evidence type="ECO:0000313" key="3">
    <source>
        <dbReference type="Proteomes" id="UP000799776"/>
    </source>
</evidence>
<keyword evidence="3" id="KW-1185">Reference proteome</keyword>
<reference evidence="2" key="1">
    <citation type="journal article" date="2020" name="Stud. Mycol.">
        <title>101 Dothideomycetes genomes: a test case for predicting lifestyles and emergence of pathogens.</title>
        <authorList>
            <person name="Haridas S."/>
            <person name="Albert R."/>
            <person name="Binder M."/>
            <person name="Bloem J."/>
            <person name="Labutti K."/>
            <person name="Salamov A."/>
            <person name="Andreopoulos B."/>
            <person name="Baker S."/>
            <person name="Barry K."/>
            <person name="Bills G."/>
            <person name="Bluhm B."/>
            <person name="Cannon C."/>
            <person name="Castanera R."/>
            <person name="Culley D."/>
            <person name="Daum C."/>
            <person name="Ezra D."/>
            <person name="Gonzalez J."/>
            <person name="Henrissat B."/>
            <person name="Kuo A."/>
            <person name="Liang C."/>
            <person name="Lipzen A."/>
            <person name="Lutzoni F."/>
            <person name="Magnuson J."/>
            <person name="Mondo S."/>
            <person name="Nolan M."/>
            <person name="Ohm R."/>
            <person name="Pangilinan J."/>
            <person name="Park H.-J."/>
            <person name="Ramirez L."/>
            <person name="Alfaro M."/>
            <person name="Sun H."/>
            <person name="Tritt A."/>
            <person name="Yoshinaga Y."/>
            <person name="Zwiers L.-H."/>
            <person name="Turgeon B."/>
            <person name="Goodwin S."/>
            <person name="Spatafora J."/>
            <person name="Crous P."/>
            <person name="Grigoriev I."/>
        </authorList>
    </citation>
    <scope>NUCLEOTIDE SEQUENCE</scope>
    <source>
        <strain evidence="2">CBS 121410</strain>
    </source>
</reference>
<name>A0A9P4HZU6_9PEZI</name>
<sequence length="298" mass="33760">MTRLQQSPVPDVLGGEDDAPLEIELQAPAATTPTAPNPAAPASALNSDKLPRHDSQEGTANSERDRYREELFHQTGLDFASKLYLIVDVGITKENVDYLFPGEDPVYFDRKIEDDGSDAEREKTEEEQNERHENNRFCKAGATRDKQFEIVDWEGINTDYRYPEKTKDHDFDKYRLYLVAVLANASRGAQDRIYGRACDACRMDMGSFKVCRQAYDGKGDVLFGGTCCNCVSRKSPYSCSCSLSEVVHKRATSTPRKAFRPEVQVRDKVWDKIDKMRFSEAMNDDYAEGEEAGEREHP</sequence>
<dbReference type="InterPro" id="IPR022190">
    <property type="entry name" value="DUF3716"/>
</dbReference>
<protein>
    <submittedName>
        <fullName evidence="2">Uncharacterized protein</fullName>
    </submittedName>
</protein>
<proteinExistence type="predicted"/>
<dbReference type="Proteomes" id="UP000799776">
    <property type="component" value="Unassembled WGS sequence"/>
</dbReference>
<organism evidence="2 3">
    <name type="scientific">Saccharata proteae CBS 121410</name>
    <dbReference type="NCBI Taxonomy" id="1314787"/>
    <lineage>
        <taxon>Eukaryota</taxon>
        <taxon>Fungi</taxon>
        <taxon>Dikarya</taxon>
        <taxon>Ascomycota</taxon>
        <taxon>Pezizomycotina</taxon>
        <taxon>Dothideomycetes</taxon>
        <taxon>Dothideomycetes incertae sedis</taxon>
        <taxon>Botryosphaeriales</taxon>
        <taxon>Saccharataceae</taxon>
        <taxon>Saccharata</taxon>
    </lineage>
</organism>
<evidence type="ECO:0000256" key="1">
    <source>
        <dbReference type="SAM" id="MobiDB-lite"/>
    </source>
</evidence>
<dbReference type="EMBL" id="ML978712">
    <property type="protein sequence ID" value="KAF2090577.1"/>
    <property type="molecule type" value="Genomic_DNA"/>
</dbReference>
<evidence type="ECO:0000313" key="2">
    <source>
        <dbReference type="EMBL" id="KAF2090577.1"/>
    </source>
</evidence>
<accession>A0A9P4HZU6</accession>